<name>K2Q2W1_9FLAO</name>
<feature type="chain" id="PRO_5003865798" description="DUF2141 domain-containing protein" evidence="1">
    <location>
        <begin position="26"/>
        <end position="154"/>
    </location>
</feature>
<evidence type="ECO:0008006" key="4">
    <source>
        <dbReference type="Google" id="ProtNLM"/>
    </source>
</evidence>
<dbReference type="InterPro" id="IPR018673">
    <property type="entry name" value="DUF2141"/>
</dbReference>
<evidence type="ECO:0000256" key="1">
    <source>
        <dbReference type="SAM" id="SignalP"/>
    </source>
</evidence>
<dbReference type="eggNOG" id="COG4704">
    <property type="taxonomic scope" value="Bacteria"/>
</dbReference>
<sequence length="154" mass="17598">MRNNSIFYVYFTLLLVVFNSHSLTAQDSHRCETENQTTLTINFTSDKAKGVINMSVYDSKENFLTNYFKQKRADMLSGEDIQVVIEGLCLGHQYSIASFLDENDNQKLDKNFVGMPQEPYGFSKNVKGTFGPPSFEETKITLDQKNKQINITLD</sequence>
<accession>K2Q2W1</accession>
<dbReference type="Proteomes" id="UP000007364">
    <property type="component" value="Unassembled WGS sequence"/>
</dbReference>
<evidence type="ECO:0000313" key="3">
    <source>
        <dbReference type="Proteomes" id="UP000007364"/>
    </source>
</evidence>
<protein>
    <recommendedName>
        <fullName evidence="4">DUF2141 domain-containing protein</fullName>
    </recommendedName>
</protein>
<keyword evidence="3" id="KW-1185">Reference proteome</keyword>
<dbReference type="EMBL" id="AMSG01000010">
    <property type="protein sequence ID" value="EKF55166.1"/>
    <property type="molecule type" value="Genomic_DNA"/>
</dbReference>
<dbReference type="STRING" id="555500.I215_09052"/>
<comment type="caution">
    <text evidence="2">The sequence shown here is derived from an EMBL/GenBank/DDBJ whole genome shotgun (WGS) entry which is preliminary data.</text>
</comment>
<dbReference type="OrthoDB" id="9788332at2"/>
<dbReference type="AlphaFoldDB" id="K2Q2W1"/>
<dbReference type="Pfam" id="PF09912">
    <property type="entry name" value="DUF2141"/>
    <property type="match status" value="1"/>
</dbReference>
<proteinExistence type="predicted"/>
<organism evidence="2 3">
    <name type="scientific">Galbibacter marinus</name>
    <dbReference type="NCBI Taxonomy" id="555500"/>
    <lineage>
        <taxon>Bacteria</taxon>
        <taxon>Pseudomonadati</taxon>
        <taxon>Bacteroidota</taxon>
        <taxon>Flavobacteriia</taxon>
        <taxon>Flavobacteriales</taxon>
        <taxon>Flavobacteriaceae</taxon>
        <taxon>Galbibacter</taxon>
    </lineage>
</organism>
<feature type="signal peptide" evidence="1">
    <location>
        <begin position="1"/>
        <end position="25"/>
    </location>
</feature>
<keyword evidence="1" id="KW-0732">Signal</keyword>
<evidence type="ECO:0000313" key="2">
    <source>
        <dbReference type="EMBL" id="EKF55166.1"/>
    </source>
</evidence>
<dbReference type="RefSeq" id="WP_008991659.1">
    <property type="nucleotide sequence ID" value="NZ_AMSG01000010.1"/>
</dbReference>
<gene>
    <name evidence="2" type="ORF">I215_09052</name>
</gene>
<reference evidence="2 3" key="1">
    <citation type="journal article" date="2012" name="J. Bacteriol.">
        <title>Genome Sequence of Galbibacter marinum Type Strain ck-I2-15.</title>
        <authorList>
            <person name="Lai Q."/>
            <person name="Li C."/>
            <person name="Shao Z."/>
        </authorList>
    </citation>
    <scope>NUCLEOTIDE SEQUENCE [LARGE SCALE GENOMIC DNA]</scope>
    <source>
        <strain evidence="3">ck-I2-15</strain>
    </source>
</reference>